<sequence length="247" mass="27323">MISASSQCTKVFRSVLTNSSQFEAYVNRIGRPRFAINCVGDQFDEQGPGLLPDEWLFADDLERLMMDFFAWEARGIRMEWVTPTVSGKPSPRWRVAGLSDYLNKSASHLNAALLGTLCQAMGADGARKAFLEAVFADAGSYGFIALHADRYDHFIEEWKTNDDKAARPADYRADKRFGVVSAVGELGVEHASVQYWASIGWASGWLSEAQLREVGLSYDVLIGQTCVINGLGEVEWIGNIPLPDCDL</sequence>
<dbReference type="RefSeq" id="WP_143788585.1">
    <property type="nucleotide sequence ID" value="NZ_FSRU01000003.1"/>
</dbReference>
<protein>
    <submittedName>
        <fullName evidence="1">Uncharacterized protein</fullName>
    </submittedName>
</protein>
<dbReference type="OrthoDB" id="9082878at2"/>
<proteinExistence type="predicted"/>
<dbReference type="EMBL" id="FSRU01000003">
    <property type="protein sequence ID" value="SIO68255.1"/>
    <property type="molecule type" value="Genomic_DNA"/>
</dbReference>
<dbReference type="Proteomes" id="UP000185151">
    <property type="component" value="Unassembled WGS sequence"/>
</dbReference>
<name>A0A1N6LHN7_9BURK</name>
<evidence type="ECO:0000313" key="2">
    <source>
        <dbReference type="Proteomes" id="UP000185151"/>
    </source>
</evidence>
<accession>A0A1N6LHN7</accession>
<keyword evidence="2" id="KW-1185">Reference proteome</keyword>
<evidence type="ECO:0000313" key="1">
    <source>
        <dbReference type="EMBL" id="SIO68255.1"/>
    </source>
</evidence>
<gene>
    <name evidence="1" type="ORF">SAMN05444165_7383</name>
</gene>
<dbReference type="AlphaFoldDB" id="A0A1N6LHN7"/>
<reference evidence="1 2" key="1">
    <citation type="submission" date="2016-11" db="EMBL/GenBank/DDBJ databases">
        <authorList>
            <person name="Jaros S."/>
            <person name="Januszkiewicz K."/>
            <person name="Wedrychowicz H."/>
        </authorList>
    </citation>
    <scope>NUCLEOTIDE SEQUENCE [LARGE SCALE GENOMIC DNA]</scope>
    <source>
        <strain evidence="1 2">GAS95</strain>
    </source>
</reference>
<organism evidence="1 2">
    <name type="scientific">Paraburkholderia phenazinium</name>
    <dbReference type="NCBI Taxonomy" id="60549"/>
    <lineage>
        <taxon>Bacteria</taxon>
        <taxon>Pseudomonadati</taxon>
        <taxon>Pseudomonadota</taxon>
        <taxon>Betaproteobacteria</taxon>
        <taxon>Burkholderiales</taxon>
        <taxon>Burkholderiaceae</taxon>
        <taxon>Paraburkholderia</taxon>
    </lineage>
</organism>